<gene>
    <name evidence="12" type="ORF">BU23DRAFT_50519</name>
</gene>
<protein>
    <recommendedName>
        <fullName evidence="14">RING-type domain-containing protein</fullName>
    </recommendedName>
</protein>
<dbReference type="GO" id="GO:0008270">
    <property type="term" value="F:zinc ion binding"/>
    <property type="evidence" value="ECO:0007669"/>
    <property type="project" value="UniProtKB-KW"/>
</dbReference>
<dbReference type="GO" id="GO:0005737">
    <property type="term" value="C:cytoplasm"/>
    <property type="evidence" value="ECO:0007669"/>
    <property type="project" value="TreeGrafter"/>
</dbReference>
<dbReference type="PROSITE" id="PS50089">
    <property type="entry name" value="ZF_RING_2"/>
    <property type="match status" value="1"/>
</dbReference>
<evidence type="ECO:0000313" key="12">
    <source>
        <dbReference type="EMBL" id="KAF1964821.1"/>
    </source>
</evidence>
<proteinExistence type="predicted"/>
<dbReference type="PANTHER" id="PTHR47763:SF1">
    <property type="entry name" value="DUF659 DOMAIN-CONTAINING PROTEIN"/>
    <property type="match status" value="1"/>
</dbReference>
<evidence type="ECO:0000256" key="5">
    <source>
        <dbReference type="ARBA" id="ARBA00022786"/>
    </source>
</evidence>
<evidence type="ECO:0000256" key="4">
    <source>
        <dbReference type="ARBA" id="ARBA00022771"/>
    </source>
</evidence>
<dbReference type="PANTHER" id="PTHR47763">
    <property type="entry name" value="ALPHA-PROTEIN KINASE VWKA"/>
    <property type="match status" value="1"/>
</dbReference>
<dbReference type="InterPro" id="IPR044066">
    <property type="entry name" value="TRIAD_supradom"/>
</dbReference>
<dbReference type="InterPro" id="IPR052969">
    <property type="entry name" value="Thr-specific_kinase-like"/>
</dbReference>
<keyword evidence="3" id="KW-0677">Repeat</keyword>
<keyword evidence="2" id="KW-0479">Metal-binding</keyword>
<reference evidence="12" key="1">
    <citation type="journal article" date="2020" name="Stud. Mycol.">
        <title>101 Dothideomycetes genomes: a test case for predicting lifestyles and emergence of pathogens.</title>
        <authorList>
            <person name="Haridas S."/>
            <person name="Albert R."/>
            <person name="Binder M."/>
            <person name="Bloem J."/>
            <person name="Labutti K."/>
            <person name="Salamov A."/>
            <person name="Andreopoulos B."/>
            <person name="Baker S."/>
            <person name="Barry K."/>
            <person name="Bills G."/>
            <person name="Bluhm B."/>
            <person name="Cannon C."/>
            <person name="Castanera R."/>
            <person name="Culley D."/>
            <person name="Daum C."/>
            <person name="Ezra D."/>
            <person name="Gonzalez J."/>
            <person name="Henrissat B."/>
            <person name="Kuo A."/>
            <person name="Liang C."/>
            <person name="Lipzen A."/>
            <person name="Lutzoni F."/>
            <person name="Magnuson J."/>
            <person name="Mondo S."/>
            <person name="Nolan M."/>
            <person name="Ohm R."/>
            <person name="Pangilinan J."/>
            <person name="Park H.-J."/>
            <person name="Ramirez L."/>
            <person name="Alfaro M."/>
            <person name="Sun H."/>
            <person name="Tritt A."/>
            <person name="Yoshinaga Y."/>
            <person name="Zwiers L.-H."/>
            <person name="Turgeon B."/>
            <person name="Goodwin S."/>
            <person name="Spatafora J."/>
            <person name="Crous P."/>
            <person name="Grigoriev I."/>
        </authorList>
    </citation>
    <scope>NUCLEOTIDE SEQUENCE</scope>
    <source>
        <strain evidence="12">CBS 107.79</strain>
    </source>
</reference>
<keyword evidence="8" id="KW-0175">Coiled coil</keyword>
<feature type="coiled-coil region" evidence="8">
    <location>
        <begin position="1010"/>
        <end position="1060"/>
    </location>
</feature>
<organism evidence="12 13">
    <name type="scientific">Bimuria novae-zelandiae CBS 107.79</name>
    <dbReference type="NCBI Taxonomy" id="1447943"/>
    <lineage>
        <taxon>Eukaryota</taxon>
        <taxon>Fungi</taxon>
        <taxon>Dikarya</taxon>
        <taxon>Ascomycota</taxon>
        <taxon>Pezizomycotina</taxon>
        <taxon>Dothideomycetes</taxon>
        <taxon>Pleosporomycetidae</taxon>
        <taxon>Pleosporales</taxon>
        <taxon>Massarineae</taxon>
        <taxon>Didymosphaeriaceae</taxon>
        <taxon>Bimuria</taxon>
    </lineage>
</organism>
<dbReference type="InterPro" id="IPR036465">
    <property type="entry name" value="vWFA_dom_sf"/>
</dbReference>
<name>A0A6A5UIS4_9PLEO</name>
<evidence type="ECO:0000256" key="7">
    <source>
        <dbReference type="PROSITE-ProRule" id="PRU00175"/>
    </source>
</evidence>
<sequence>METDPSTEVYDLLLLVDATSSMSNYLDSLRISFPKIISISKLTNSFSRIGLLAYRDYSELRDQEYPLLEWSGWYSHDDENSNFTVSRLLAKARNLKPSGGADFPEATKTGLARAHALMREEATTIVLLYTDAPPHCWTVAECGHGSHYPREQRYLKREPDIFGGFGSHFADWVEGCKQLSSGTRKAQVFCILEENFGQNALMSGFYLYLSTITRGASIYLTDAAPQSIAHVTVDVLLAWMGVEKPESANAKLPATYMRYKLGTDIKKIKDERDPIAGAFFWSHDPTINVVRDDRRVDNSQWRKNAQKQLEENLTTKPIDSEVLKKFLPKKKTKAMDFAQQYLLDPTYKEIVIEELTIIIETDVTSIALNPVFGSLWRAVCNDRDHPARGYLIAAFSASIDEIGPVEEKTRMRGWLEESYDYAADILDALEAVPEDQRLPCVFLDPTIEFRSVSEKAEKFDEENEDHRQITAFRRDELLDIGRSCDGHILRRLGKVLTRLTYAESLDTLPAHIAASTIADVPRIPLSLASQEQGWKFFKILLHTVLPGTMLSTRPAMVLAALAMRIGIKPLFEPASSALMFWRDKWNNTGVPENWNVGCLGLLLDADDEYQKEMSNRGTTTDDSVGILLPTDRELFSQLVAYKLVEANLSTTLVADVSWTPEKTQLPVGHVVTCTRCKHPRSVTVMAEKSGGQCGLCIARDWKDAAHKKRALETNITEDGNLSWVECSVPTCRAQYVCYNPEDLNVRAKCHYCRRNQGVAPTLECERCLSRVIWPREWRAAAATPFHCVACLDGRKTVVEADTTAQQICQENGLEWLLRNEKETLKQPFQGSIFRTISTIGPKAFLANVRVLPTYEGSLTLRGKPIQNKAALRSDLESWIYRRSAEKTPCSLCFSEFPNARLLPACRRRGCHQRICQNCLHGWYGQNHAGSIINPAALFCPFCRRPPATRTLAAYGKGIHAVGGLMAALNEKGQWIHAWCGSCSKACRLMERECARGAPEPVERFTCDDCKTHALEQARIAEEEARRAAERAARIAARHDAAEQRQRRLEAERELSIAARARAELEYPVKKCPGCGVRSQKIYGCDHVRCPIKTCGVHWCWGCGKAFTQRVIFEHMSDEHGGYNAEGAWGNVRYGFGALEDDEYDNYDDHDHYDEDY</sequence>
<dbReference type="Gene3D" id="1.20.120.1750">
    <property type="match status" value="1"/>
</dbReference>
<dbReference type="OrthoDB" id="10009520at2759"/>
<evidence type="ECO:0000259" key="11">
    <source>
        <dbReference type="PROSITE" id="PS51873"/>
    </source>
</evidence>
<dbReference type="PROSITE" id="PS51873">
    <property type="entry name" value="TRIAD"/>
    <property type="match status" value="1"/>
</dbReference>
<evidence type="ECO:0000256" key="8">
    <source>
        <dbReference type="SAM" id="Coils"/>
    </source>
</evidence>
<evidence type="ECO:0000256" key="3">
    <source>
        <dbReference type="ARBA" id="ARBA00022737"/>
    </source>
</evidence>
<feature type="domain" description="RING-type" evidence="9">
    <location>
        <begin position="889"/>
        <end position="943"/>
    </location>
</feature>
<dbReference type="InterPro" id="IPR013083">
    <property type="entry name" value="Znf_RING/FYVE/PHD"/>
</dbReference>
<evidence type="ECO:0000256" key="2">
    <source>
        <dbReference type="ARBA" id="ARBA00022723"/>
    </source>
</evidence>
<feature type="domain" description="RING-type" evidence="11">
    <location>
        <begin position="885"/>
        <end position="1126"/>
    </location>
</feature>
<dbReference type="AlphaFoldDB" id="A0A6A5UIS4"/>
<dbReference type="GO" id="GO:0004674">
    <property type="term" value="F:protein serine/threonine kinase activity"/>
    <property type="evidence" value="ECO:0007669"/>
    <property type="project" value="TreeGrafter"/>
</dbReference>
<dbReference type="Gene3D" id="3.30.40.10">
    <property type="entry name" value="Zinc/RING finger domain, C3HC4 (zinc finger)"/>
    <property type="match status" value="1"/>
</dbReference>
<keyword evidence="5" id="KW-0833">Ubl conjugation pathway</keyword>
<keyword evidence="6" id="KW-0862">Zinc</keyword>
<dbReference type="InterPro" id="IPR002035">
    <property type="entry name" value="VWF_A"/>
</dbReference>
<evidence type="ECO:0000259" key="9">
    <source>
        <dbReference type="PROSITE" id="PS50089"/>
    </source>
</evidence>
<keyword evidence="1" id="KW-0808">Transferase</keyword>
<dbReference type="SUPFAM" id="SSF53300">
    <property type="entry name" value="vWA-like"/>
    <property type="match status" value="1"/>
</dbReference>
<dbReference type="PROSITE" id="PS50234">
    <property type="entry name" value="VWFA"/>
    <property type="match status" value="1"/>
</dbReference>
<evidence type="ECO:0008006" key="14">
    <source>
        <dbReference type="Google" id="ProtNLM"/>
    </source>
</evidence>
<keyword evidence="13" id="KW-1185">Reference proteome</keyword>
<evidence type="ECO:0000259" key="10">
    <source>
        <dbReference type="PROSITE" id="PS50234"/>
    </source>
</evidence>
<dbReference type="EMBL" id="ML976776">
    <property type="protein sequence ID" value="KAF1964821.1"/>
    <property type="molecule type" value="Genomic_DNA"/>
</dbReference>
<feature type="domain" description="VWFA" evidence="10">
    <location>
        <begin position="11"/>
        <end position="132"/>
    </location>
</feature>
<dbReference type="Proteomes" id="UP000800036">
    <property type="component" value="Unassembled WGS sequence"/>
</dbReference>
<evidence type="ECO:0000256" key="6">
    <source>
        <dbReference type="ARBA" id="ARBA00022833"/>
    </source>
</evidence>
<keyword evidence="4 7" id="KW-0863">Zinc-finger</keyword>
<evidence type="ECO:0000313" key="13">
    <source>
        <dbReference type="Proteomes" id="UP000800036"/>
    </source>
</evidence>
<dbReference type="InterPro" id="IPR001841">
    <property type="entry name" value="Znf_RING"/>
</dbReference>
<dbReference type="SUPFAM" id="SSF57850">
    <property type="entry name" value="RING/U-box"/>
    <property type="match status" value="2"/>
</dbReference>
<evidence type="ECO:0000256" key="1">
    <source>
        <dbReference type="ARBA" id="ARBA00022679"/>
    </source>
</evidence>
<accession>A0A6A5UIS4</accession>
<dbReference type="Gene3D" id="3.40.50.410">
    <property type="entry name" value="von Willebrand factor, type A domain"/>
    <property type="match status" value="1"/>
</dbReference>